<feature type="transmembrane region" description="Helical" evidence="2">
    <location>
        <begin position="355"/>
        <end position="376"/>
    </location>
</feature>
<dbReference type="Pfam" id="PF07696">
    <property type="entry name" value="7TMR-DISMED2"/>
    <property type="match status" value="1"/>
</dbReference>
<organism evidence="5 6">
    <name type="scientific">Pedobacter xixiisoli</name>
    <dbReference type="NCBI Taxonomy" id="1476464"/>
    <lineage>
        <taxon>Bacteria</taxon>
        <taxon>Pseudomonadati</taxon>
        <taxon>Bacteroidota</taxon>
        <taxon>Sphingobacteriia</taxon>
        <taxon>Sphingobacteriales</taxon>
        <taxon>Sphingobacteriaceae</taxon>
        <taxon>Pedobacter</taxon>
    </lineage>
</organism>
<evidence type="ECO:0000313" key="6">
    <source>
        <dbReference type="Proteomes" id="UP000219281"/>
    </source>
</evidence>
<feature type="domain" description="7TM-DISM receptor extracellular" evidence="4">
    <location>
        <begin position="56"/>
        <end position="188"/>
    </location>
</feature>
<accession>A0A286A8E9</accession>
<evidence type="ECO:0000313" key="5">
    <source>
        <dbReference type="EMBL" id="SOD18190.1"/>
    </source>
</evidence>
<dbReference type="AlphaFoldDB" id="A0A286A8E9"/>
<proteinExistence type="predicted"/>
<keyword evidence="2" id="KW-0812">Transmembrane</keyword>
<feature type="coiled-coil region" evidence="1">
    <location>
        <begin position="421"/>
        <end position="501"/>
    </location>
</feature>
<dbReference type="EMBL" id="OCMT01000003">
    <property type="protein sequence ID" value="SOD18190.1"/>
    <property type="molecule type" value="Genomic_DNA"/>
</dbReference>
<keyword evidence="1" id="KW-0175">Coiled coil</keyword>
<keyword evidence="2" id="KW-1133">Transmembrane helix</keyword>
<feature type="transmembrane region" description="Helical" evidence="2">
    <location>
        <begin position="265"/>
        <end position="283"/>
    </location>
</feature>
<reference evidence="6" key="1">
    <citation type="submission" date="2017-09" db="EMBL/GenBank/DDBJ databases">
        <authorList>
            <person name="Varghese N."/>
            <person name="Submissions S."/>
        </authorList>
    </citation>
    <scope>NUCLEOTIDE SEQUENCE [LARGE SCALE GENOMIC DNA]</scope>
    <source>
        <strain evidence="6">CGMCC 1.12803</strain>
    </source>
</reference>
<keyword evidence="6" id="KW-1185">Reference proteome</keyword>
<evidence type="ECO:0000256" key="1">
    <source>
        <dbReference type="SAM" id="Coils"/>
    </source>
</evidence>
<evidence type="ECO:0000256" key="2">
    <source>
        <dbReference type="SAM" id="Phobius"/>
    </source>
</evidence>
<feature type="transmembrane region" description="Helical" evidence="2">
    <location>
        <begin position="202"/>
        <end position="224"/>
    </location>
</feature>
<dbReference type="Pfam" id="PF07695">
    <property type="entry name" value="7TMR-DISM_7TM"/>
    <property type="match status" value="1"/>
</dbReference>
<feature type="transmembrane region" description="Helical" evidence="2">
    <location>
        <begin position="231"/>
        <end position="253"/>
    </location>
</feature>
<gene>
    <name evidence="5" type="ORF">SAMN06297358_2872</name>
</gene>
<evidence type="ECO:0000259" key="3">
    <source>
        <dbReference type="Pfam" id="PF07695"/>
    </source>
</evidence>
<sequence length="644" mass="75871">MRIFVGSPQKRMAKIISYCYTFLIFLGFGFLSLAVHAQKVVAIQDKVEQHIFNFSEIEVLEDQKNQFSFDEISSAAFSPQFKASLKSTPQTTNFNTTYWFRIKIKHNSEAGNRFLLELFDQTIDHLTVYIPKSNGTYEVKELGDRLRFKERDLSHKNFEIYIDNDGNEVQTYYFKIQSSQIADVIIVLRSVNWFISYALDEYFYFGIFYGMILVFSFYNLIMYVAIRQKQYLFYVLYNLSVGLFEMSSDGIAYQYLWPNAPDWNQIAYAFFLYATSVFALLFTRELLFVKAKAPILNRLIIGVITVRSIFFLYCLLFDQELFSYKFLEFVPLTVAFFTGIYIFKRGYQPARFFVLGYSFLFFGFTLKFLIMLGISWLNFGVITYYSLSFCFVLEMIFLSFAIGDKVRILKKKKDKAQRQMIQQMSVNAKLKDKLNQELEEQVDARTKEVFNKSMIIETQNEELIKANEQLKKQAEEISRMNVLLEQDNQELQTNVEKISRDRVMSADVDFEEFSKIYPDKESCDRFLAELKWKNGYTCKKCKNDHFYAGHAPFSRRCSKCDYEESVTSYTILHNTRIPINKVFYMIFLIYSTKGKISSHKLSEILNIRQSTCWTYGTRIKTVMEERKNILKKANKNGWSLLVLD</sequence>
<name>A0A286A8E9_9SPHI</name>
<feature type="domain" description="7TM-DISM receptor extracellular" evidence="3">
    <location>
        <begin position="201"/>
        <end position="405"/>
    </location>
</feature>
<keyword evidence="2" id="KW-0472">Membrane</keyword>
<feature type="transmembrane region" description="Helical" evidence="2">
    <location>
        <begin position="322"/>
        <end position="343"/>
    </location>
</feature>
<dbReference type="Proteomes" id="UP000219281">
    <property type="component" value="Unassembled WGS sequence"/>
</dbReference>
<feature type="transmembrane region" description="Helical" evidence="2">
    <location>
        <begin position="382"/>
        <end position="403"/>
    </location>
</feature>
<protein>
    <submittedName>
        <fullName evidence="5">Transposase zinc-ribbon domain-containing protein</fullName>
    </submittedName>
</protein>
<evidence type="ECO:0000259" key="4">
    <source>
        <dbReference type="Pfam" id="PF07696"/>
    </source>
</evidence>
<dbReference type="Gene3D" id="2.60.40.2380">
    <property type="match status" value="1"/>
</dbReference>
<dbReference type="InterPro" id="IPR011623">
    <property type="entry name" value="7TMR_DISM_rcpt_extracell_dom1"/>
</dbReference>
<dbReference type="InterPro" id="IPR011622">
    <property type="entry name" value="7TMR_DISM_rcpt_extracell_dom2"/>
</dbReference>
<feature type="transmembrane region" description="Helical" evidence="2">
    <location>
        <begin position="295"/>
        <end position="316"/>
    </location>
</feature>